<accession>A0A7C4CAE2</accession>
<protein>
    <recommendedName>
        <fullName evidence="2">DNA-directed RNA polymerase subunit omega</fullName>
    </recommendedName>
</protein>
<evidence type="ECO:0008006" key="2">
    <source>
        <dbReference type="Google" id="ProtNLM"/>
    </source>
</evidence>
<organism evidence="1">
    <name type="scientific">candidate division WOR-3 bacterium</name>
    <dbReference type="NCBI Taxonomy" id="2052148"/>
    <lineage>
        <taxon>Bacteria</taxon>
        <taxon>Bacteria division WOR-3</taxon>
    </lineage>
</organism>
<comment type="caution">
    <text evidence="1">The sequence shown here is derived from an EMBL/GenBank/DDBJ whole genome shotgun (WGS) entry which is preliminary data.</text>
</comment>
<dbReference type="AlphaFoldDB" id="A0A7C4CAE2"/>
<reference evidence="1" key="1">
    <citation type="journal article" date="2020" name="mSystems">
        <title>Genome- and Community-Level Interaction Insights into Carbon Utilization and Element Cycling Functions of Hydrothermarchaeota in Hydrothermal Sediment.</title>
        <authorList>
            <person name="Zhou Z."/>
            <person name="Liu Y."/>
            <person name="Xu W."/>
            <person name="Pan J."/>
            <person name="Luo Z.H."/>
            <person name="Li M."/>
        </authorList>
    </citation>
    <scope>NUCLEOTIDE SEQUENCE [LARGE SCALE GENOMIC DNA]</scope>
    <source>
        <strain evidence="1">SpSt-488</strain>
    </source>
</reference>
<proteinExistence type="predicted"/>
<dbReference type="EMBL" id="DSUT01000026">
    <property type="protein sequence ID" value="HGK27613.1"/>
    <property type="molecule type" value="Genomic_DNA"/>
</dbReference>
<name>A0A7C4CAE2_UNCW3</name>
<sequence length="84" mass="9408">MKIVSPEQLSKIQPNKYLAVNIVALEARRAIAALQRGDSQTPANPYDYALQRFLEGKLQFARLTEEELAAMGRDEYDNPGRGTV</sequence>
<evidence type="ECO:0000313" key="1">
    <source>
        <dbReference type="EMBL" id="HGK27613.1"/>
    </source>
</evidence>
<gene>
    <name evidence="1" type="ORF">ENS41_01480</name>
</gene>